<gene>
    <name evidence="1" type="ORF">JCM19274_171</name>
</gene>
<comment type="caution">
    <text evidence="1">The sequence shown here is derived from an EMBL/GenBank/DDBJ whole genome shotgun (WGS) entry which is preliminary data.</text>
</comment>
<evidence type="ECO:0000313" key="2">
    <source>
        <dbReference type="Proteomes" id="UP000029643"/>
    </source>
</evidence>
<dbReference type="RefSeq" id="WP_042500470.1">
    <property type="nucleotide sequence ID" value="NZ_BBNU01000020.1"/>
</dbReference>
<dbReference type="AlphaFoldDB" id="A0A090WYH6"/>
<dbReference type="SUPFAM" id="SSF53649">
    <property type="entry name" value="Alkaline phosphatase-like"/>
    <property type="match status" value="1"/>
</dbReference>
<accession>A0A090WYH6</accession>
<organism evidence="1 2">
    <name type="scientific">Algibacter lectus</name>
    <dbReference type="NCBI Taxonomy" id="221126"/>
    <lineage>
        <taxon>Bacteria</taxon>
        <taxon>Pseudomonadati</taxon>
        <taxon>Bacteroidota</taxon>
        <taxon>Flavobacteriia</taxon>
        <taxon>Flavobacteriales</taxon>
        <taxon>Flavobacteriaceae</taxon>
        <taxon>Algibacter</taxon>
    </lineage>
</organism>
<dbReference type="EMBL" id="BBNU01000020">
    <property type="protein sequence ID" value="GAL81991.1"/>
    <property type="molecule type" value="Genomic_DNA"/>
</dbReference>
<evidence type="ECO:0008006" key="3">
    <source>
        <dbReference type="Google" id="ProtNLM"/>
    </source>
</evidence>
<protein>
    <recommendedName>
        <fullName evidence="3">Arylsulfatase</fullName>
    </recommendedName>
</protein>
<reference evidence="1 2" key="1">
    <citation type="journal article" date="2014" name="Genome Announc.">
        <title>Draft Genome Sequences of Marine Flavobacterium Algibacter lectus Strains SS8 and NR4.</title>
        <authorList>
            <person name="Takatani N."/>
            <person name="Nakanishi M."/>
            <person name="Meirelles P."/>
            <person name="Mino S."/>
            <person name="Suda W."/>
            <person name="Oshima K."/>
            <person name="Hattori M."/>
            <person name="Ohkuma M."/>
            <person name="Hosokawa M."/>
            <person name="Miyashita K."/>
            <person name="Thompson F.L."/>
            <person name="Niwa A."/>
            <person name="Sawabe T."/>
            <person name="Sawabe T."/>
        </authorList>
    </citation>
    <scope>NUCLEOTIDE SEQUENCE [LARGE SCALE GENOMIC DNA]</scope>
    <source>
        <strain evidence="2">JCM19274</strain>
    </source>
</reference>
<sequence length="198" mass="22721">MVSPHNFPHGIVHQPTDFELLNVLKNLELYDVENDPSERINIAKDSPEIVEVMLARYEDWFDEVTEERSAKGIQRIYLGSKSQSHVVLSRFDWGGPRVISRFDYGGSLVVEDNQLGYWQVKTEKGLYQIVLDLPEIESDGVAHIKYNNVHVKMPVKKNQKQVIFEKVEIPSGTGNFHAYFKINRLPVGPLFVDVVKIN</sequence>
<proteinExistence type="predicted"/>
<dbReference type="Gene3D" id="3.30.1120.10">
    <property type="match status" value="1"/>
</dbReference>
<evidence type="ECO:0000313" key="1">
    <source>
        <dbReference type="EMBL" id="GAL81991.1"/>
    </source>
</evidence>
<dbReference type="Proteomes" id="UP000029643">
    <property type="component" value="Unassembled WGS sequence"/>
</dbReference>
<dbReference type="InterPro" id="IPR017850">
    <property type="entry name" value="Alkaline_phosphatase_core_sf"/>
</dbReference>
<name>A0A090WYH6_9FLAO</name>